<dbReference type="Gene3D" id="1.10.3210.10">
    <property type="entry name" value="Hypothetical protein af1432"/>
    <property type="match status" value="1"/>
</dbReference>
<sequence length="182" mass="20275">MPATDPNAVIFEAVAFAARAHKNQIRKDKETPYVSHVFRVALTVSQVFGFHQPTLIAAAVLHDTIEDTTTDYDDLLEKFGEEVARIVVALTKDMRLPEEEREEAYRKQLVAGGWPVCVCKLADIYDNTNDGATLGAKGREKSIRRMKSYLDALRTGLTAESRPAFEIVEKRLAEAESHLAKG</sequence>
<dbReference type="AlphaFoldDB" id="A0A5C1AMQ4"/>
<dbReference type="Pfam" id="PF13328">
    <property type="entry name" value="HD_4"/>
    <property type="match status" value="1"/>
</dbReference>
<proteinExistence type="predicted"/>
<dbReference type="OrthoDB" id="272476at2"/>
<organism evidence="1 2">
    <name type="scientific">Limnoglobus roseus</name>
    <dbReference type="NCBI Taxonomy" id="2598579"/>
    <lineage>
        <taxon>Bacteria</taxon>
        <taxon>Pseudomonadati</taxon>
        <taxon>Planctomycetota</taxon>
        <taxon>Planctomycetia</taxon>
        <taxon>Gemmatales</taxon>
        <taxon>Gemmataceae</taxon>
        <taxon>Limnoglobus</taxon>
    </lineage>
</organism>
<dbReference type="PANTHER" id="PTHR46246:SF1">
    <property type="entry name" value="GUANOSINE-3',5'-BIS(DIPHOSPHATE) 3'-PYROPHOSPHOHYDROLASE MESH1"/>
    <property type="match status" value="1"/>
</dbReference>
<protein>
    <submittedName>
        <fullName evidence="1">HD domain-containing protein</fullName>
    </submittedName>
</protein>
<gene>
    <name evidence="1" type="ORF">PX52LOC_06464</name>
</gene>
<dbReference type="InterPro" id="IPR052194">
    <property type="entry name" value="MESH1"/>
</dbReference>
<dbReference type="RefSeq" id="WP_149113787.1">
    <property type="nucleotide sequence ID" value="NZ_CP042425.1"/>
</dbReference>
<dbReference type="GO" id="GO:0008893">
    <property type="term" value="F:guanosine-3',5'-bis(diphosphate) 3'-diphosphatase activity"/>
    <property type="evidence" value="ECO:0007669"/>
    <property type="project" value="TreeGrafter"/>
</dbReference>
<dbReference type="PANTHER" id="PTHR46246">
    <property type="entry name" value="GUANOSINE-3',5'-BIS(DIPHOSPHATE) 3'-PYROPHOSPHOHYDROLASE MESH1"/>
    <property type="match status" value="1"/>
</dbReference>
<name>A0A5C1AMQ4_9BACT</name>
<dbReference type="SUPFAM" id="SSF109604">
    <property type="entry name" value="HD-domain/PDEase-like"/>
    <property type="match status" value="1"/>
</dbReference>
<evidence type="ECO:0000313" key="2">
    <source>
        <dbReference type="Proteomes" id="UP000324974"/>
    </source>
</evidence>
<reference evidence="2" key="1">
    <citation type="submission" date="2019-08" db="EMBL/GenBank/DDBJ databases">
        <title>Limnoglobus roseus gen. nov., sp. nov., a novel freshwater planctomycete with a giant genome from the family Gemmataceae.</title>
        <authorList>
            <person name="Kulichevskaya I.S."/>
            <person name="Naumoff D.G."/>
            <person name="Miroshnikov K."/>
            <person name="Ivanova A."/>
            <person name="Philippov D.A."/>
            <person name="Hakobyan A."/>
            <person name="Rijpstra I.C."/>
            <person name="Sinninghe Damste J.S."/>
            <person name="Liesack W."/>
            <person name="Dedysh S.N."/>
        </authorList>
    </citation>
    <scope>NUCLEOTIDE SEQUENCE [LARGE SCALE GENOMIC DNA]</scope>
    <source>
        <strain evidence="2">PX52</strain>
    </source>
</reference>
<accession>A0A5C1AMQ4</accession>
<evidence type="ECO:0000313" key="1">
    <source>
        <dbReference type="EMBL" id="QEL19393.1"/>
    </source>
</evidence>
<dbReference type="EMBL" id="CP042425">
    <property type="protein sequence ID" value="QEL19393.1"/>
    <property type="molecule type" value="Genomic_DNA"/>
</dbReference>
<dbReference type="KEGG" id="lrs:PX52LOC_06464"/>
<dbReference type="Proteomes" id="UP000324974">
    <property type="component" value="Chromosome"/>
</dbReference>
<keyword evidence="2" id="KW-1185">Reference proteome</keyword>